<dbReference type="InterPro" id="IPR057326">
    <property type="entry name" value="KR_dom"/>
</dbReference>
<evidence type="ECO:0000313" key="3">
    <source>
        <dbReference type="EMBL" id="GAA4266720.1"/>
    </source>
</evidence>
<comment type="similarity">
    <text evidence="1">Belongs to the NAD(P)-dependent epimerase/dehydratase family. SDR39U1 subfamily.</text>
</comment>
<dbReference type="SUPFAM" id="SSF51735">
    <property type="entry name" value="NAD(P)-binding Rossmann-fold domains"/>
    <property type="match status" value="1"/>
</dbReference>
<keyword evidence="4" id="KW-1185">Reference proteome</keyword>
<dbReference type="NCBIfam" id="TIGR01777">
    <property type="entry name" value="yfcH"/>
    <property type="match status" value="1"/>
</dbReference>
<dbReference type="InterPro" id="IPR001509">
    <property type="entry name" value="Epimerase_deHydtase"/>
</dbReference>
<dbReference type="Pfam" id="PF08338">
    <property type="entry name" value="DUF1731"/>
    <property type="match status" value="1"/>
</dbReference>
<dbReference type="RefSeq" id="WP_344796350.1">
    <property type="nucleotide sequence ID" value="NZ_BAABAU010000003.1"/>
</dbReference>
<dbReference type="Gene3D" id="3.40.50.720">
    <property type="entry name" value="NAD(P)-binding Rossmann-like Domain"/>
    <property type="match status" value="1"/>
</dbReference>
<gene>
    <name evidence="3" type="ORF">GCM10022256_23320</name>
</gene>
<dbReference type="InterPro" id="IPR010099">
    <property type="entry name" value="SDR39U1"/>
</dbReference>
<dbReference type="PANTHER" id="PTHR11092">
    <property type="entry name" value="SUGAR NUCLEOTIDE EPIMERASE RELATED"/>
    <property type="match status" value="1"/>
</dbReference>
<evidence type="ECO:0000259" key="2">
    <source>
        <dbReference type="SMART" id="SM00822"/>
    </source>
</evidence>
<accession>A0ABP8E391</accession>
<reference evidence="4" key="1">
    <citation type="journal article" date="2019" name="Int. J. Syst. Evol. Microbiol.">
        <title>The Global Catalogue of Microorganisms (GCM) 10K type strain sequencing project: providing services to taxonomists for standard genome sequencing and annotation.</title>
        <authorList>
            <consortium name="The Broad Institute Genomics Platform"/>
            <consortium name="The Broad Institute Genome Sequencing Center for Infectious Disease"/>
            <person name="Wu L."/>
            <person name="Ma J."/>
        </authorList>
    </citation>
    <scope>NUCLEOTIDE SEQUENCE [LARGE SCALE GENOMIC DNA]</scope>
    <source>
        <strain evidence="4">JCM 17442</strain>
    </source>
</reference>
<dbReference type="Pfam" id="PF01370">
    <property type="entry name" value="Epimerase"/>
    <property type="match status" value="1"/>
</dbReference>
<comment type="caution">
    <text evidence="3">The sequence shown here is derived from an EMBL/GenBank/DDBJ whole genome shotgun (WGS) entry which is preliminary data.</text>
</comment>
<dbReference type="SMART" id="SM00822">
    <property type="entry name" value="PKS_KR"/>
    <property type="match status" value="1"/>
</dbReference>
<organism evidence="3 4">
    <name type="scientific">Frondihabitans peucedani</name>
    <dbReference type="NCBI Taxonomy" id="598626"/>
    <lineage>
        <taxon>Bacteria</taxon>
        <taxon>Bacillati</taxon>
        <taxon>Actinomycetota</taxon>
        <taxon>Actinomycetes</taxon>
        <taxon>Micrococcales</taxon>
        <taxon>Microbacteriaceae</taxon>
        <taxon>Frondihabitans</taxon>
    </lineage>
</organism>
<dbReference type="PANTHER" id="PTHR11092:SF0">
    <property type="entry name" value="EPIMERASE FAMILY PROTEIN SDR39U1"/>
    <property type="match status" value="1"/>
</dbReference>
<dbReference type="InterPro" id="IPR036291">
    <property type="entry name" value="NAD(P)-bd_dom_sf"/>
</dbReference>
<name>A0ABP8E391_9MICO</name>
<dbReference type="InterPro" id="IPR013549">
    <property type="entry name" value="DUF1731"/>
</dbReference>
<protein>
    <submittedName>
        <fullName evidence="3">TIGR01777 family oxidoreductase</fullName>
    </submittedName>
</protein>
<dbReference type="EMBL" id="BAABAU010000003">
    <property type="protein sequence ID" value="GAA4266720.1"/>
    <property type="molecule type" value="Genomic_DNA"/>
</dbReference>
<dbReference type="Proteomes" id="UP001501594">
    <property type="component" value="Unassembled WGS sequence"/>
</dbReference>
<evidence type="ECO:0000256" key="1">
    <source>
        <dbReference type="ARBA" id="ARBA00009353"/>
    </source>
</evidence>
<proteinExistence type="inferred from homology"/>
<sequence length="302" mass="32092">MTPNDSTGSTVLIAGGSGLIGSEVTRQLEAAGHTVLTLVRRPPSKPTEFTWSPAAGILDYTLMDRADSVVNLSGASLSKLPWTPAYKHEIHDSRVTATRTLVEAMRRAETPPSVFLSGSAVGVYGDRPLDILTEDSTRGTGFLADVVTDWEAEAEGAPESTRVVLLRTGIVIGPGGAMKPLLALTKAFLGSRLGNGSQIWPWISLHDEAAAIVHLLSSDLEGPVNLAGPVPATSNRLTARVAEDLGKPYRLAVPEFAIRGLLGDAGQEMLLSSQKVVPQRLLDDGFVFRHETAEQALDALIK</sequence>
<feature type="domain" description="Ketoreductase" evidence="2">
    <location>
        <begin position="9"/>
        <end position="153"/>
    </location>
</feature>
<evidence type="ECO:0000313" key="4">
    <source>
        <dbReference type="Proteomes" id="UP001501594"/>
    </source>
</evidence>